<dbReference type="EMBL" id="MHMY01000023">
    <property type="protein sequence ID" value="OGZ34909.1"/>
    <property type="molecule type" value="Genomic_DNA"/>
</dbReference>
<dbReference type="GO" id="GO:0051301">
    <property type="term" value="P:cell division"/>
    <property type="evidence" value="ECO:0007669"/>
    <property type="project" value="UniProtKB-KW"/>
</dbReference>
<dbReference type="SUPFAM" id="SSF53244">
    <property type="entry name" value="MurD-like peptide ligases, peptide-binding domain"/>
    <property type="match status" value="1"/>
</dbReference>
<keyword evidence="7 8" id="KW-0961">Cell wall biogenesis/degradation</keyword>
<evidence type="ECO:0000313" key="12">
    <source>
        <dbReference type="Proteomes" id="UP000176974"/>
    </source>
</evidence>
<evidence type="ECO:0000256" key="6">
    <source>
        <dbReference type="ARBA" id="ARBA00022840"/>
    </source>
</evidence>
<proteinExistence type="inferred from homology"/>
<dbReference type="Gene3D" id="3.40.50.720">
    <property type="entry name" value="NAD(P)-binding Rossmann-like Domain"/>
    <property type="match status" value="1"/>
</dbReference>
<dbReference type="InterPro" id="IPR004101">
    <property type="entry name" value="Mur_ligase_C"/>
</dbReference>
<evidence type="ECO:0000256" key="3">
    <source>
        <dbReference type="ARBA" id="ARBA00022490"/>
    </source>
</evidence>
<dbReference type="GO" id="GO:0005737">
    <property type="term" value="C:cytoplasm"/>
    <property type="evidence" value="ECO:0007669"/>
    <property type="project" value="UniProtKB-SubCell"/>
</dbReference>
<accession>A0A1G2FA20</accession>
<dbReference type="GO" id="GO:0008764">
    <property type="term" value="F:UDP-N-acetylmuramoylalanine-D-glutamate ligase activity"/>
    <property type="evidence" value="ECO:0007669"/>
    <property type="project" value="UniProtKB-UniRule"/>
</dbReference>
<dbReference type="Pfam" id="PF02875">
    <property type="entry name" value="Mur_ligase_C"/>
    <property type="match status" value="1"/>
</dbReference>
<keyword evidence="4 7" id="KW-0436">Ligase</keyword>
<dbReference type="InterPro" id="IPR036615">
    <property type="entry name" value="Mur_ligase_C_dom_sf"/>
</dbReference>
<keyword evidence="7 8" id="KW-0133">Cell shape</keyword>
<dbReference type="PANTHER" id="PTHR43692">
    <property type="entry name" value="UDP-N-ACETYLMURAMOYLALANINE--D-GLUTAMATE LIGASE"/>
    <property type="match status" value="1"/>
</dbReference>
<keyword evidence="7 8" id="KW-0131">Cell cycle</keyword>
<comment type="catalytic activity">
    <reaction evidence="7 8">
        <text>UDP-N-acetyl-alpha-D-muramoyl-L-alanine + D-glutamate + ATP = UDP-N-acetyl-alpha-D-muramoyl-L-alanyl-D-glutamate + ADP + phosphate + H(+)</text>
        <dbReference type="Rhea" id="RHEA:16429"/>
        <dbReference type="ChEBI" id="CHEBI:15378"/>
        <dbReference type="ChEBI" id="CHEBI:29986"/>
        <dbReference type="ChEBI" id="CHEBI:30616"/>
        <dbReference type="ChEBI" id="CHEBI:43474"/>
        <dbReference type="ChEBI" id="CHEBI:83898"/>
        <dbReference type="ChEBI" id="CHEBI:83900"/>
        <dbReference type="ChEBI" id="CHEBI:456216"/>
        <dbReference type="EC" id="6.3.2.9"/>
    </reaction>
</comment>
<keyword evidence="5 7" id="KW-0547">Nucleotide-binding</keyword>
<evidence type="ECO:0000256" key="8">
    <source>
        <dbReference type="RuleBase" id="RU003664"/>
    </source>
</evidence>
<sequence length="469" mass="52155">MNFKNFKDKKVTVMGLGLHGGGAGAAKFFSQIGAKVLVTDLRSKEDLKESLEKLKDLPIKFILGQHRSEDFINSDLVIKNPAVHEKSKYLEIARVNKVPIDTDIGIFFELCEAPIIGVTGTRGKSTTAALIAKMLSRKYSDVVLAGNIRASVLEKLAKINKNTLVVLELSSWQLAGLNNHQKSPHLSIITNIMPDHLNRYETMAEYIEDKKLIFKRQKSKDFLILNYDDKIVRNFARETKSKVLYFTRENGLIEEERGAFIKGQKIFFGREKEAICSIEDIALLGQHNLNNVLAAVSAARLYQVSDKSIKKALSNFKGLEGRLELIAEVNGVKYINDTTATIPEAVLAALNSFPVKQNIILIAGGTDKNLDFHELAENIVKRVKNLILLPGTATDKLEPMLKNQLPIIKAGQMTEAVQEASKLTKAGDVILLSPGCASFGLFRHEFERGEHFNKAVALLKNDQLLISNF</sequence>
<keyword evidence="6 7" id="KW-0067">ATP-binding</keyword>
<keyword evidence="3 7" id="KW-0963">Cytoplasm</keyword>
<evidence type="ECO:0000259" key="9">
    <source>
        <dbReference type="Pfam" id="PF02875"/>
    </source>
</evidence>
<evidence type="ECO:0000256" key="7">
    <source>
        <dbReference type="HAMAP-Rule" id="MF_00639"/>
    </source>
</evidence>
<feature type="domain" description="Mur ligase central" evidence="10">
    <location>
        <begin position="118"/>
        <end position="299"/>
    </location>
</feature>
<keyword evidence="7 8" id="KW-0573">Peptidoglycan synthesis</keyword>
<dbReference type="GO" id="GO:0005524">
    <property type="term" value="F:ATP binding"/>
    <property type="evidence" value="ECO:0007669"/>
    <property type="project" value="UniProtKB-UniRule"/>
</dbReference>
<evidence type="ECO:0000259" key="10">
    <source>
        <dbReference type="Pfam" id="PF08245"/>
    </source>
</evidence>
<evidence type="ECO:0000313" key="11">
    <source>
        <dbReference type="EMBL" id="OGZ34909.1"/>
    </source>
</evidence>
<dbReference type="PANTHER" id="PTHR43692:SF1">
    <property type="entry name" value="UDP-N-ACETYLMURAMOYLALANINE--D-GLUTAMATE LIGASE"/>
    <property type="match status" value="1"/>
</dbReference>
<feature type="binding site" evidence="7">
    <location>
        <begin position="120"/>
        <end position="126"/>
    </location>
    <ligand>
        <name>ATP</name>
        <dbReference type="ChEBI" id="CHEBI:30616"/>
    </ligand>
</feature>
<dbReference type="Gene3D" id="3.40.1190.10">
    <property type="entry name" value="Mur-like, catalytic domain"/>
    <property type="match status" value="1"/>
</dbReference>
<dbReference type="SUPFAM" id="SSF53623">
    <property type="entry name" value="MurD-like peptide ligases, catalytic domain"/>
    <property type="match status" value="1"/>
</dbReference>
<keyword evidence="7 8" id="KW-0132">Cell division</keyword>
<gene>
    <name evidence="7" type="primary">murD</name>
    <name evidence="11" type="ORF">A2815_00835</name>
</gene>
<comment type="similarity">
    <text evidence="7">Belongs to the MurCDEF family.</text>
</comment>
<dbReference type="InterPro" id="IPR005762">
    <property type="entry name" value="MurD"/>
</dbReference>
<evidence type="ECO:0000256" key="1">
    <source>
        <dbReference type="ARBA" id="ARBA00004496"/>
    </source>
</evidence>
<dbReference type="EC" id="6.3.2.9" evidence="7 8"/>
<dbReference type="Pfam" id="PF08245">
    <property type="entry name" value="Mur_ligase_M"/>
    <property type="match status" value="1"/>
</dbReference>
<dbReference type="SUPFAM" id="SSF51984">
    <property type="entry name" value="MurCD N-terminal domain"/>
    <property type="match status" value="1"/>
</dbReference>
<dbReference type="UniPathway" id="UPA00219"/>
<comment type="function">
    <text evidence="7 8">Cell wall formation. Catalyzes the addition of glutamate to the nucleotide precursor UDP-N-acetylmuramoyl-L-alanine (UMA).</text>
</comment>
<dbReference type="InterPro" id="IPR036565">
    <property type="entry name" value="Mur-like_cat_sf"/>
</dbReference>
<evidence type="ECO:0000256" key="4">
    <source>
        <dbReference type="ARBA" id="ARBA00022598"/>
    </source>
</evidence>
<feature type="domain" description="Mur ligase C-terminal" evidence="9">
    <location>
        <begin position="321"/>
        <end position="434"/>
    </location>
</feature>
<dbReference type="GO" id="GO:0009252">
    <property type="term" value="P:peptidoglycan biosynthetic process"/>
    <property type="evidence" value="ECO:0007669"/>
    <property type="project" value="UniProtKB-UniRule"/>
</dbReference>
<organism evidence="11 12">
    <name type="scientific">Candidatus Portnoybacteria bacterium RIFCSPHIGHO2_01_FULL_40_12b</name>
    <dbReference type="NCBI Taxonomy" id="1801994"/>
    <lineage>
        <taxon>Bacteria</taxon>
        <taxon>Candidatus Portnoyibacteriota</taxon>
    </lineage>
</organism>
<protein>
    <recommendedName>
        <fullName evidence="7 8">UDP-N-acetylmuramoylalanine--D-glutamate ligase</fullName>
        <ecNumber evidence="7 8">6.3.2.9</ecNumber>
    </recommendedName>
    <alternativeName>
        <fullName evidence="7">D-glutamic acid-adding enzyme</fullName>
    </alternativeName>
    <alternativeName>
        <fullName evidence="7">UDP-N-acetylmuramoyl-L-alanyl-D-glutamate synthetase</fullName>
    </alternativeName>
</protein>
<evidence type="ECO:0000256" key="2">
    <source>
        <dbReference type="ARBA" id="ARBA00004752"/>
    </source>
</evidence>
<name>A0A1G2FA20_9BACT</name>
<dbReference type="NCBIfam" id="TIGR01087">
    <property type="entry name" value="murD"/>
    <property type="match status" value="1"/>
</dbReference>
<evidence type="ECO:0000256" key="5">
    <source>
        <dbReference type="ARBA" id="ARBA00022741"/>
    </source>
</evidence>
<comment type="caution">
    <text evidence="11">The sequence shown here is derived from an EMBL/GenBank/DDBJ whole genome shotgun (WGS) entry which is preliminary data.</text>
</comment>
<dbReference type="Proteomes" id="UP000176974">
    <property type="component" value="Unassembled WGS sequence"/>
</dbReference>
<dbReference type="InterPro" id="IPR013221">
    <property type="entry name" value="Mur_ligase_cen"/>
</dbReference>
<dbReference type="HAMAP" id="MF_00639">
    <property type="entry name" value="MurD"/>
    <property type="match status" value="1"/>
</dbReference>
<comment type="pathway">
    <text evidence="2 7 8">Cell wall biogenesis; peptidoglycan biosynthesis.</text>
</comment>
<comment type="subcellular location">
    <subcellularLocation>
        <location evidence="1 7 8">Cytoplasm</location>
    </subcellularLocation>
</comment>
<dbReference type="AlphaFoldDB" id="A0A1G2FA20"/>
<dbReference type="GO" id="GO:0008360">
    <property type="term" value="P:regulation of cell shape"/>
    <property type="evidence" value="ECO:0007669"/>
    <property type="project" value="UniProtKB-KW"/>
</dbReference>
<dbReference type="Pfam" id="PF21799">
    <property type="entry name" value="MurD-like_N"/>
    <property type="match status" value="1"/>
</dbReference>
<dbReference type="Gene3D" id="3.90.190.20">
    <property type="entry name" value="Mur ligase, C-terminal domain"/>
    <property type="match status" value="1"/>
</dbReference>
<reference evidence="11 12" key="1">
    <citation type="journal article" date="2016" name="Nat. Commun.">
        <title>Thousands of microbial genomes shed light on interconnected biogeochemical processes in an aquifer system.</title>
        <authorList>
            <person name="Anantharaman K."/>
            <person name="Brown C.T."/>
            <person name="Hug L.A."/>
            <person name="Sharon I."/>
            <person name="Castelle C.J."/>
            <person name="Probst A.J."/>
            <person name="Thomas B.C."/>
            <person name="Singh A."/>
            <person name="Wilkins M.J."/>
            <person name="Karaoz U."/>
            <person name="Brodie E.L."/>
            <person name="Williams K.H."/>
            <person name="Hubbard S.S."/>
            <person name="Banfield J.F."/>
        </authorList>
    </citation>
    <scope>NUCLEOTIDE SEQUENCE [LARGE SCALE GENOMIC DNA]</scope>
</reference>
<dbReference type="GO" id="GO:0071555">
    <property type="term" value="P:cell wall organization"/>
    <property type="evidence" value="ECO:0007669"/>
    <property type="project" value="UniProtKB-KW"/>
</dbReference>